<protein>
    <submittedName>
        <fullName evidence="5">Uncharacterized protein</fullName>
    </submittedName>
</protein>
<keyword evidence="3" id="KW-0677">Repeat</keyword>
<keyword evidence="1" id="KW-0433">Leucine-rich repeat</keyword>
<dbReference type="OrthoDB" id="676979at2759"/>
<evidence type="ECO:0000313" key="6">
    <source>
        <dbReference type="Proteomes" id="UP000677054"/>
    </source>
</evidence>
<dbReference type="AlphaFoldDB" id="A0A7R9FT14"/>
<dbReference type="Gene3D" id="3.80.10.10">
    <property type="entry name" value="Ribonuclease Inhibitor"/>
    <property type="match status" value="1"/>
</dbReference>
<dbReference type="InterPro" id="IPR050328">
    <property type="entry name" value="Dev_Immune_Receptor"/>
</dbReference>
<keyword evidence="6" id="KW-1185">Reference proteome</keyword>
<accession>A0A7R9FT14</accession>
<dbReference type="SMART" id="SM00369">
    <property type="entry name" value="LRR_TYP"/>
    <property type="match status" value="2"/>
</dbReference>
<dbReference type="InterPro" id="IPR025875">
    <property type="entry name" value="Leu-rich_rpt_4"/>
</dbReference>
<evidence type="ECO:0000256" key="4">
    <source>
        <dbReference type="SAM" id="SignalP"/>
    </source>
</evidence>
<evidence type="ECO:0000256" key="2">
    <source>
        <dbReference type="ARBA" id="ARBA00022729"/>
    </source>
</evidence>
<dbReference type="PANTHER" id="PTHR24373">
    <property type="entry name" value="SLIT RELATED LEUCINE-RICH REPEAT NEURONAL PROTEIN"/>
    <property type="match status" value="1"/>
</dbReference>
<evidence type="ECO:0000256" key="3">
    <source>
        <dbReference type="ARBA" id="ARBA00022737"/>
    </source>
</evidence>
<name>A0A7R9FT14_9CRUS</name>
<keyword evidence="2 4" id="KW-0732">Signal</keyword>
<dbReference type="InterPro" id="IPR003591">
    <property type="entry name" value="Leu-rich_rpt_typical-subtyp"/>
</dbReference>
<dbReference type="PANTHER" id="PTHR24373:SF275">
    <property type="entry name" value="TIR DOMAIN-CONTAINING PROTEIN"/>
    <property type="match status" value="1"/>
</dbReference>
<sequence>MHGSFVLLLLLLSALLSVVTGQSPCPDPSSISPCVCSYNDFFDTVSVDCSLATSSEDLFAAFNDAVWPITELLDFRLTGNGYVQDLPSGVFGNVSFQSMFIHFTVVSSVHPEALSSSKDRLGELRIFDGSLQEFPWDALPAFTRLETLNLYRNELASVPAVESPSLRSLYLSGNRIAALEGPWSIPNLIFLELDGNPVSELPQGLFQGFENLFSFACSSCNLGPILKTGSMEFRSQDLGSVYLDGNGISSLEPYAITVHDRGVVDFDRMELPVLVVGCV</sequence>
<reference evidence="5" key="1">
    <citation type="submission" date="2020-11" db="EMBL/GenBank/DDBJ databases">
        <authorList>
            <person name="Tran Van P."/>
        </authorList>
    </citation>
    <scope>NUCLEOTIDE SEQUENCE</scope>
</reference>
<dbReference type="Proteomes" id="UP000677054">
    <property type="component" value="Unassembled WGS sequence"/>
</dbReference>
<dbReference type="EMBL" id="CAJPEV010005964">
    <property type="protein sequence ID" value="CAG0903702.1"/>
    <property type="molecule type" value="Genomic_DNA"/>
</dbReference>
<dbReference type="SUPFAM" id="SSF52058">
    <property type="entry name" value="L domain-like"/>
    <property type="match status" value="1"/>
</dbReference>
<feature type="signal peptide" evidence="4">
    <location>
        <begin position="1"/>
        <end position="21"/>
    </location>
</feature>
<feature type="chain" id="PRO_5036210583" evidence="4">
    <location>
        <begin position="22"/>
        <end position="279"/>
    </location>
</feature>
<organism evidence="5">
    <name type="scientific">Darwinula stevensoni</name>
    <dbReference type="NCBI Taxonomy" id="69355"/>
    <lineage>
        <taxon>Eukaryota</taxon>
        <taxon>Metazoa</taxon>
        <taxon>Ecdysozoa</taxon>
        <taxon>Arthropoda</taxon>
        <taxon>Crustacea</taxon>
        <taxon>Oligostraca</taxon>
        <taxon>Ostracoda</taxon>
        <taxon>Podocopa</taxon>
        <taxon>Podocopida</taxon>
        <taxon>Darwinulocopina</taxon>
        <taxon>Darwinuloidea</taxon>
        <taxon>Darwinulidae</taxon>
        <taxon>Darwinula</taxon>
    </lineage>
</organism>
<dbReference type="EMBL" id="LR905481">
    <property type="protein sequence ID" value="CAD7253503.1"/>
    <property type="molecule type" value="Genomic_DNA"/>
</dbReference>
<proteinExistence type="predicted"/>
<dbReference type="InterPro" id="IPR032675">
    <property type="entry name" value="LRR_dom_sf"/>
</dbReference>
<evidence type="ECO:0000313" key="5">
    <source>
        <dbReference type="EMBL" id="CAD7253503.1"/>
    </source>
</evidence>
<dbReference type="Pfam" id="PF12799">
    <property type="entry name" value="LRR_4"/>
    <property type="match status" value="1"/>
</dbReference>
<evidence type="ECO:0000256" key="1">
    <source>
        <dbReference type="ARBA" id="ARBA00022614"/>
    </source>
</evidence>
<dbReference type="PROSITE" id="PS51450">
    <property type="entry name" value="LRR"/>
    <property type="match status" value="1"/>
</dbReference>
<gene>
    <name evidence="5" type="ORF">DSTB1V02_LOCUS13252</name>
</gene>
<dbReference type="InterPro" id="IPR001611">
    <property type="entry name" value="Leu-rich_rpt"/>
</dbReference>